<gene>
    <name evidence="1" type="ORF">S03H2_34171</name>
</gene>
<organism evidence="1">
    <name type="scientific">marine sediment metagenome</name>
    <dbReference type="NCBI Taxonomy" id="412755"/>
    <lineage>
        <taxon>unclassified sequences</taxon>
        <taxon>metagenomes</taxon>
        <taxon>ecological metagenomes</taxon>
    </lineage>
</organism>
<comment type="caution">
    <text evidence="1">The sequence shown here is derived from an EMBL/GenBank/DDBJ whole genome shotgun (WGS) entry which is preliminary data.</text>
</comment>
<dbReference type="AlphaFoldDB" id="X1I7U7"/>
<protein>
    <recommendedName>
        <fullName evidence="2">Xylose isomerase-like TIM barrel domain-containing protein</fullName>
    </recommendedName>
</protein>
<accession>X1I7U7</accession>
<sequence>MIENIRLGTKISTRNFNFIPQICANQDLIDYIEIIIMPEFTSADIDVISNLKIPYAIHVPNIFYGIDFGNINKNEKNIEYINKINQYKNQLRPICCIVHPESGDLELSIENIKKIDIKPVALENMTLKSLLGGELIGYDPESLKEYFIKIPDLEFCLDINHAIKAAISKKIDYLSF</sequence>
<proteinExistence type="predicted"/>
<dbReference type="Gene3D" id="3.20.20.150">
    <property type="entry name" value="Divalent-metal-dependent TIM barrel enzymes"/>
    <property type="match status" value="1"/>
</dbReference>
<evidence type="ECO:0000313" key="1">
    <source>
        <dbReference type="EMBL" id="GAH53643.1"/>
    </source>
</evidence>
<evidence type="ECO:0008006" key="2">
    <source>
        <dbReference type="Google" id="ProtNLM"/>
    </source>
</evidence>
<reference evidence="1" key="1">
    <citation type="journal article" date="2014" name="Front. Microbiol.">
        <title>High frequency of phylogenetically diverse reductive dehalogenase-homologous genes in deep subseafloor sedimentary metagenomes.</title>
        <authorList>
            <person name="Kawai M."/>
            <person name="Futagami T."/>
            <person name="Toyoda A."/>
            <person name="Takaki Y."/>
            <person name="Nishi S."/>
            <person name="Hori S."/>
            <person name="Arai W."/>
            <person name="Tsubouchi T."/>
            <person name="Morono Y."/>
            <person name="Uchiyama I."/>
            <person name="Ito T."/>
            <person name="Fujiyama A."/>
            <person name="Inagaki F."/>
            <person name="Takami H."/>
        </authorList>
    </citation>
    <scope>NUCLEOTIDE SEQUENCE</scope>
    <source>
        <strain evidence="1">Expedition CK06-06</strain>
    </source>
</reference>
<feature type="non-terminal residue" evidence="1">
    <location>
        <position position="176"/>
    </location>
</feature>
<dbReference type="EMBL" id="BARU01020835">
    <property type="protein sequence ID" value="GAH53643.1"/>
    <property type="molecule type" value="Genomic_DNA"/>
</dbReference>
<name>X1I7U7_9ZZZZ</name>